<evidence type="ECO:0000259" key="2">
    <source>
        <dbReference type="Pfam" id="PF25318"/>
    </source>
</evidence>
<feature type="region of interest" description="Disordered" evidence="1">
    <location>
        <begin position="228"/>
        <end position="454"/>
    </location>
</feature>
<evidence type="ECO:0000313" key="4">
    <source>
        <dbReference type="Proteomes" id="UP000030669"/>
    </source>
</evidence>
<feature type="compositionally biased region" description="Acidic residues" evidence="1">
    <location>
        <begin position="953"/>
        <end position="967"/>
    </location>
</feature>
<dbReference type="GeneID" id="19303698"/>
<feature type="compositionally biased region" description="Basic residues" evidence="1">
    <location>
        <begin position="248"/>
        <end position="260"/>
    </location>
</feature>
<feature type="compositionally biased region" description="Basic residues" evidence="1">
    <location>
        <begin position="973"/>
        <end position="984"/>
    </location>
</feature>
<dbReference type="RefSeq" id="XP_007863611.1">
    <property type="nucleotide sequence ID" value="XM_007865420.1"/>
</dbReference>
<dbReference type="Proteomes" id="UP000030669">
    <property type="component" value="Unassembled WGS sequence"/>
</dbReference>
<feature type="region of interest" description="Disordered" evidence="1">
    <location>
        <begin position="1"/>
        <end position="79"/>
    </location>
</feature>
<evidence type="ECO:0000313" key="3">
    <source>
        <dbReference type="EMBL" id="EPQ58432.1"/>
    </source>
</evidence>
<organism evidence="3 4">
    <name type="scientific">Gloeophyllum trabeum (strain ATCC 11539 / FP-39264 / Madison 617)</name>
    <name type="common">Brown rot fungus</name>
    <dbReference type="NCBI Taxonomy" id="670483"/>
    <lineage>
        <taxon>Eukaryota</taxon>
        <taxon>Fungi</taxon>
        <taxon>Dikarya</taxon>
        <taxon>Basidiomycota</taxon>
        <taxon>Agaricomycotina</taxon>
        <taxon>Agaricomycetes</taxon>
        <taxon>Gloeophyllales</taxon>
        <taxon>Gloeophyllaceae</taxon>
        <taxon>Gloeophyllum</taxon>
    </lineage>
</organism>
<protein>
    <recommendedName>
        <fullName evidence="2">GDS1 winged helix domain-containing protein</fullName>
    </recommendedName>
</protein>
<dbReference type="SUPFAM" id="SSF54616">
    <property type="entry name" value="DNA-binding domain of Mlu1-box binding protein MBP1"/>
    <property type="match status" value="1"/>
</dbReference>
<dbReference type="STRING" id="670483.S7QG82"/>
<dbReference type="OrthoDB" id="5597783at2759"/>
<dbReference type="eggNOG" id="ENOG502SHR3">
    <property type="taxonomic scope" value="Eukaryota"/>
</dbReference>
<gene>
    <name evidence="3" type="ORF">GLOTRDRAFT_137151</name>
</gene>
<dbReference type="Gene3D" id="3.10.260.10">
    <property type="entry name" value="Transcription regulator HTH, APSES-type DNA-binding domain"/>
    <property type="match status" value="1"/>
</dbReference>
<dbReference type="OMA" id="CGTWVPL"/>
<feature type="compositionally biased region" description="Low complexity" evidence="1">
    <location>
        <begin position="444"/>
        <end position="454"/>
    </location>
</feature>
<feature type="compositionally biased region" description="Acidic residues" evidence="1">
    <location>
        <begin position="425"/>
        <end position="440"/>
    </location>
</feature>
<feature type="domain" description="GDS1 winged helix" evidence="2">
    <location>
        <begin position="86"/>
        <end position="159"/>
    </location>
</feature>
<dbReference type="Pfam" id="PF25318">
    <property type="entry name" value="WHD_GDS1"/>
    <property type="match status" value="1"/>
</dbReference>
<feature type="compositionally biased region" description="Polar residues" evidence="1">
    <location>
        <begin position="17"/>
        <end position="34"/>
    </location>
</feature>
<name>S7QG82_GLOTA</name>
<dbReference type="InterPro" id="IPR036887">
    <property type="entry name" value="HTH_APSES_sf"/>
</dbReference>
<proteinExistence type="predicted"/>
<keyword evidence="4" id="KW-1185">Reference proteome</keyword>
<dbReference type="GO" id="GO:0003677">
    <property type="term" value="F:DNA binding"/>
    <property type="evidence" value="ECO:0007669"/>
    <property type="project" value="InterPro"/>
</dbReference>
<dbReference type="HOGENOM" id="CLU_005547_0_0_1"/>
<dbReference type="EMBL" id="KB469298">
    <property type="protein sequence ID" value="EPQ58432.1"/>
    <property type="molecule type" value="Genomic_DNA"/>
</dbReference>
<evidence type="ECO:0000256" key="1">
    <source>
        <dbReference type="SAM" id="MobiDB-lite"/>
    </source>
</evidence>
<accession>S7QG82</accession>
<dbReference type="InterPro" id="IPR057511">
    <property type="entry name" value="WH_GDS1"/>
</dbReference>
<feature type="region of interest" description="Disordered" evidence="1">
    <location>
        <begin position="623"/>
        <end position="706"/>
    </location>
</feature>
<feature type="compositionally biased region" description="Low complexity" evidence="1">
    <location>
        <begin position="290"/>
        <end position="323"/>
    </location>
</feature>
<reference evidence="3 4" key="1">
    <citation type="journal article" date="2012" name="Science">
        <title>The Paleozoic origin of enzymatic lignin decomposition reconstructed from 31 fungal genomes.</title>
        <authorList>
            <person name="Floudas D."/>
            <person name="Binder M."/>
            <person name="Riley R."/>
            <person name="Barry K."/>
            <person name="Blanchette R.A."/>
            <person name="Henrissat B."/>
            <person name="Martinez A.T."/>
            <person name="Otillar R."/>
            <person name="Spatafora J.W."/>
            <person name="Yadav J.S."/>
            <person name="Aerts A."/>
            <person name="Benoit I."/>
            <person name="Boyd A."/>
            <person name="Carlson A."/>
            <person name="Copeland A."/>
            <person name="Coutinho P.M."/>
            <person name="de Vries R.P."/>
            <person name="Ferreira P."/>
            <person name="Findley K."/>
            <person name="Foster B."/>
            <person name="Gaskell J."/>
            <person name="Glotzer D."/>
            <person name="Gorecki P."/>
            <person name="Heitman J."/>
            <person name="Hesse C."/>
            <person name="Hori C."/>
            <person name="Igarashi K."/>
            <person name="Jurgens J.A."/>
            <person name="Kallen N."/>
            <person name="Kersten P."/>
            <person name="Kohler A."/>
            <person name="Kuees U."/>
            <person name="Kumar T.K.A."/>
            <person name="Kuo A."/>
            <person name="LaButti K."/>
            <person name="Larrondo L.F."/>
            <person name="Lindquist E."/>
            <person name="Ling A."/>
            <person name="Lombard V."/>
            <person name="Lucas S."/>
            <person name="Lundell T."/>
            <person name="Martin R."/>
            <person name="McLaughlin D.J."/>
            <person name="Morgenstern I."/>
            <person name="Morin E."/>
            <person name="Murat C."/>
            <person name="Nagy L.G."/>
            <person name="Nolan M."/>
            <person name="Ohm R.A."/>
            <person name="Patyshakuliyeva A."/>
            <person name="Rokas A."/>
            <person name="Ruiz-Duenas F.J."/>
            <person name="Sabat G."/>
            <person name="Salamov A."/>
            <person name="Samejima M."/>
            <person name="Schmutz J."/>
            <person name="Slot J.C."/>
            <person name="St John F."/>
            <person name="Stenlid J."/>
            <person name="Sun H."/>
            <person name="Sun S."/>
            <person name="Syed K."/>
            <person name="Tsang A."/>
            <person name="Wiebenga A."/>
            <person name="Young D."/>
            <person name="Pisabarro A."/>
            <person name="Eastwood D.C."/>
            <person name="Martin F."/>
            <person name="Cullen D."/>
            <person name="Grigoriev I.V."/>
            <person name="Hibbett D.S."/>
        </authorList>
    </citation>
    <scope>NUCLEOTIDE SEQUENCE [LARGE SCALE GENOMIC DNA]</scope>
    <source>
        <strain evidence="3 4">ATCC 11539</strain>
    </source>
</reference>
<feature type="region of interest" description="Disordered" evidence="1">
    <location>
        <begin position="940"/>
        <end position="1007"/>
    </location>
</feature>
<feature type="compositionally biased region" description="Basic residues" evidence="1">
    <location>
        <begin position="993"/>
        <end position="1007"/>
    </location>
</feature>
<feature type="compositionally biased region" description="Basic and acidic residues" evidence="1">
    <location>
        <begin position="228"/>
        <end position="247"/>
    </location>
</feature>
<feature type="compositionally biased region" description="Acidic residues" evidence="1">
    <location>
        <begin position="336"/>
        <end position="368"/>
    </location>
</feature>
<dbReference type="KEGG" id="gtr:GLOTRDRAFT_137151"/>
<sequence>MPAPSPSQRDAVDNHHSSAASHQYGTRTRSNSIMRPSARLRQSPDPPPPPRRIRPAPTAGPKSKPMPHDSPKPDMPAFPPPHVMLHPDDLNSKVFIAIGRCFLSVDNRAMTIKDLAEMTLRFGLSCQNASAAGQAITTYIRAHMQRCEAQQDHPLLLRHPLSGTPSDDDLVEALHSRSGGAHCPGPLDKRVTNFRKGTMVWYLSKAAGAPCPFARAGIRICEYNENGKVDQQPRDAREKKRERDRARRAAQCGQKRKRPLRSCASKRASDSESSSDEEERRPPKIKLTLRLRPSLVSSSPESSAAPSTSAPTPAPAESRSPEPTQSVIDLSKESESESAEDDDDDEEMSVDSSDDDELESDEEPEEEWSMQPLPAATPRYSHPCASYDMDYRRSPSVANSDASPPPDSEEDEDFHTSMTGNRWDYDDDMEWDLEDEEDPDTDARSPGPRSPSVRSVLDHLEGVVVKQEPTDVGGMLDAWEHLDNADRIVKIITQAAAESAGITDYEVPPVKLEALNFWDWDQQGSPSWDPSSPCLEDAIRIKQEEEEYFGRVSPATSAVEHEDDFNCASPLTPLSALSPIAVENYAALRRSTELSWADAELLGPDSVHPRDFEDDEWDRGKYHAKDSEESGDVTVKASVSPLPEDNFSDSPEAEAQQSPAATSPHPVVEHAAMAIEAEDDSHSSRSPSLSASVRTDTSPEPLKSPAARIVPLKADIKQQSEPVQPQVVVVRTCEPCNPPVWATEVEGISVYQMTLGISSLLRRIDTDFVNLSPIAKHIGAPLPATKLIPNAMVISRGSPIILGTWVPLASAQSFIREHPLPGAPLDIFLSDVLYERFPKALHDFHKSNPNRRLLNHFGPHFRSTLELRLQTSSSKDPFDSNPWDMEESHEWKIEDHLMAVHTPYMLLTASGPLLQEDAGLAETPLSPTEQEMFHTLCAAPDWDDGASAKDVPEVDQDEERAESEPAEEEKPARRQQRPLRRSKRVANAIAARSRTRSSKRASRGSLS</sequence>
<dbReference type="AlphaFoldDB" id="S7QG82"/>